<dbReference type="InterPro" id="IPR020846">
    <property type="entry name" value="MFS_dom"/>
</dbReference>
<dbReference type="PANTHER" id="PTHR11360">
    <property type="entry name" value="MONOCARBOXYLATE TRANSPORTER"/>
    <property type="match status" value="1"/>
</dbReference>
<sequence>MRRIHYAWAIAAVTFIALMGAAGFRSTPGVLIVPLESEFGWSRALISGAVSINLILFGLTGPFAAALMERFGMRKVVVAALALVATGSLLTVYMTAPWQLYLLWGLVVGLGTGTIASVLAATVASRWFVKRRGLVLGALTAAGATGQLIFLPFLGWLAQNVGWRWSAICVGVAAFAVVPLVALILRNRPADMGLLPYGGTEAEPVGPAVSGGPIRNAFRGLRLGVRSRDFWLLAGSFFICGASTNGLIGTHLIPASMDHGLAEVTAASLLAVIGVFDVIGTLASGYLTDRFDSRRLLFWYYALRGLSLLFLPYALGSRYFGLVLFIVFYGLDWVATVPPTVQLARRVFGPRDMPVVYGWIFASHQLGAASAAFAAGAVRTFFGDYQLAFMSSGLLCLVAAGLVLRVSRSRWEPQGLPAPIEQPAFS</sequence>
<feature type="transmembrane region" description="Helical" evidence="5">
    <location>
        <begin position="385"/>
        <end position="404"/>
    </location>
</feature>
<evidence type="ECO:0000259" key="6">
    <source>
        <dbReference type="PROSITE" id="PS50850"/>
    </source>
</evidence>
<evidence type="ECO:0000256" key="3">
    <source>
        <dbReference type="ARBA" id="ARBA00022989"/>
    </source>
</evidence>
<evidence type="ECO:0000256" key="2">
    <source>
        <dbReference type="ARBA" id="ARBA00022692"/>
    </source>
</evidence>
<keyword evidence="2 5" id="KW-0812">Transmembrane</keyword>
<keyword evidence="3 5" id="KW-1133">Transmembrane helix</keyword>
<feature type="transmembrane region" description="Helical" evidence="5">
    <location>
        <begin position="163"/>
        <end position="185"/>
    </location>
</feature>
<organism evidence="7 8">
    <name type="scientific">Candidatus Dormiibacter inghamiae</name>
    <dbReference type="NCBI Taxonomy" id="3127013"/>
    <lineage>
        <taxon>Bacteria</taxon>
        <taxon>Bacillati</taxon>
        <taxon>Candidatus Dormiibacterota</taxon>
        <taxon>Candidatus Dormibacteria</taxon>
        <taxon>Candidatus Dormibacterales</taxon>
        <taxon>Candidatus Dormibacteraceae</taxon>
        <taxon>Candidatus Dormiibacter</taxon>
    </lineage>
</organism>
<evidence type="ECO:0000256" key="5">
    <source>
        <dbReference type="SAM" id="Phobius"/>
    </source>
</evidence>
<feature type="transmembrane region" description="Helical" evidence="5">
    <location>
        <begin position="101"/>
        <end position="122"/>
    </location>
</feature>
<evidence type="ECO:0000256" key="4">
    <source>
        <dbReference type="ARBA" id="ARBA00023136"/>
    </source>
</evidence>
<feature type="transmembrane region" description="Helical" evidence="5">
    <location>
        <begin position="44"/>
        <end position="64"/>
    </location>
</feature>
<evidence type="ECO:0000313" key="7">
    <source>
        <dbReference type="EMBL" id="MBJ7602883.1"/>
    </source>
</evidence>
<feature type="transmembrane region" description="Helical" evidence="5">
    <location>
        <begin position="134"/>
        <end position="157"/>
    </location>
</feature>
<dbReference type="SUPFAM" id="SSF103473">
    <property type="entry name" value="MFS general substrate transporter"/>
    <property type="match status" value="1"/>
</dbReference>
<dbReference type="InterPro" id="IPR050327">
    <property type="entry name" value="Proton-linked_MCT"/>
</dbReference>
<dbReference type="InterPro" id="IPR011701">
    <property type="entry name" value="MFS"/>
</dbReference>
<evidence type="ECO:0000256" key="1">
    <source>
        <dbReference type="ARBA" id="ARBA00004651"/>
    </source>
</evidence>
<feature type="transmembrane region" description="Helical" evidence="5">
    <location>
        <begin position="7"/>
        <end position="24"/>
    </location>
</feature>
<dbReference type="GO" id="GO:0005886">
    <property type="term" value="C:plasma membrane"/>
    <property type="evidence" value="ECO:0007669"/>
    <property type="project" value="UniProtKB-SubCell"/>
</dbReference>
<dbReference type="EMBL" id="JAEKNQ010000025">
    <property type="protein sequence ID" value="MBJ7602883.1"/>
    <property type="molecule type" value="Genomic_DNA"/>
</dbReference>
<dbReference type="PANTHER" id="PTHR11360:SF284">
    <property type="entry name" value="EG:103B4.3 PROTEIN-RELATED"/>
    <property type="match status" value="1"/>
</dbReference>
<comment type="subcellular location">
    <subcellularLocation>
        <location evidence="1">Cell membrane</location>
        <topology evidence="1">Multi-pass membrane protein</topology>
    </subcellularLocation>
</comment>
<dbReference type="AlphaFoldDB" id="A0A934ND86"/>
<feature type="transmembrane region" description="Helical" evidence="5">
    <location>
        <begin position="298"/>
        <end position="316"/>
    </location>
</feature>
<proteinExistence type="predicted"/>
<dbReference type="Pfam" id="PF07690">
    <property type="entry name" value="MFS_1"/>
    <property type="match status" value="1"/>
</dbReference>
<dbReference type="GO" id="GO:0022857">
    <property type="term" value="F:transmembrane transporter activity"/>
    <property type="evidence" value="ECO:0007669"/>
    <property type="project" value="InterPro"/>
</dbReference>
<name>A0A934ND86_9BACT</name>
<dbReference type="Proteomes" id="UP000620075">
    <property type="component" value="Unassembled WGS sequence"/>
</dbReference>
<protein>
    <submittedName>
        <fullName evidence="7">MFS transporter</fullName>
    </submittedName>
</protein>
<feature type="transmembrane region" description="Helical" evidence="5">
    <location>
        <begin position="322"/>
        <end position="344"/>
    </location>
</feature>
<dbReference type="RefSeq" id="WP_338177961.1">
    <property type="nucleotide sequence ID" value="NZ_JAEKNQ010000025.1"/>
</dbReference>
<feature type="domain" description="Major facilitator superfamily (MFS) profile" evidence="6">
    <location>
        <begin position="9"/>
        <end position="411"/>
    </location>
</feature>
<comment type="caution">
    <text evidence="7">The sequence shown here is derived from an EMBL/GenBank/DDBJ whole genome shotgun (WGS) entry which is preliminary data.</text>
</comment>
<dbReference type="PROSITE" id="PS50850">
    <property type="entry name" value="MFS"/>
    <property type="match status" value="1"/>
</dbReference>
<feature type="transmembrane region" description="Helical" evidence="5">
    <location>
        <begin position="356"/>
        <end position="379"/>
    </location>
</feature>
<dbReference type="Gene3D" id="1.20.1250.20">
    <property type="entry name" value="MFS general substrate transporter like domains"/>
    <property type="match status" value="2"/>
</dbReference>
<feature type="transmembrane region" description="Helical" evidence="5">
    <location>
        <begin position="265"/>
        <end position="286"/>
    </location>
</feature>
<evidence type="ECO:0000313" key="8">
    <source>
        <dbReference type="Proteomes" id="UP000620075"/>
    </source>
</evidence>
<gene>
    <name evidence="7" type="ORF">JF888_06780</name>
</gene>
<keyword evidence="4 5" id="KW-0472">Membrane</keyword>
<dbReference type="InterPro" id="IPR036259">
    <property type="entry name" value="MFS_trans_sf"/>
</dbReference>
<dbReference type="CDD" id="cd17355">
    <property type="entry name" value="MFS_YcxA_like"/>
    <property type="match status" value="1"/>
</dbReference>
<reference evidence="7 8" key="1">
    <citation type="submission" date="2020-10" db="EMBL/GenBank/DDBJ databases">
        <title>Ca. Dormibacterota MAGs.</title>
        <authorList>
            <person name="Montgomery K."/>
        </authorList>
    </citation>
    <scope>NUCLEOTIDE SEQUENCE [LARGE SCALE GENOMIC DNA]</scope>
    <source>
        <strain evidence="7">SC8811_S16_3</strain>
    </source>
</reference>
<accession>A0A934ND86</accession>
<feature type="transmembrane region" description="Helical" evidence="5">
    <location>
        <begin position="230"/>
        <end position="253"/>
    </location>
</feature>
<feature type="transmembrane region" description="Helical" evidence="5">
    <location>
        <begin position="76"/>
        <end position="95"/>
    </location>
</feature>